<proteinExistence type="inferred from homology"/>
<comment type="similarity">
    <text evidence="2 6">Belongs to the Mediator complex subunit 7 family.</text>
</comment>
<dbReference type="SUPFAM" id="SSF140718">
    <property type="entry name" value="Mediator hinge subcomplex-like"/>
    <property type="match status" value="1"/>
</dbReference>
<dbReference type="GO" id="GO:0006357">
    <property type="term" value="P:regulation of transcription by RNA polymerase II"/>
    <property type="evidence" value="ECO:0007669"/>
    <property type="project" value="InterPro"/>
</dbReference>
<dbReference type="EMBL" id="UYSU01039776">
    <property type="protein sequence ID" value="VDM01673.1"/>
    <property type="molecule type" value="Genomic_DNA"/>
</dbReference>
<dbReference type="InterPro" id="IPR044888">
    <property type="entry name" value="Mediatior_Med7_sf"/>
</dbReference>
<keyword evidence="6" id="KW-0010">Activator</keyword>
<dbReference type="GO" id="GO:0016592">
    <property type="term" value="C:mediator complex"/>
    <property type="evidence" value="ECO:0007669"/>
    <property type="project" value="InterPro"/>
</dbReference>
<reference evidence="10" key="2">
    <citation type="submission" date="2016-06" db="UniProtKB">
        <authorList>
            <consortium name="WormBaseParasite"/>
        </authorList>
    </citation>
    <scope>IDENTIFICATION</scope>
</reference>
<keyword evidence="3 6" id="KW-0805">Transcription regulation</keyword>
<dbReference type="PANTHER" id="PTHR21428">
    <property type="entry name" value="MEDIATOR OF RNA POLYMERASE II TRANSCRIPTION SUBUNIT 7"/>
    <property type="match status" value="1"/>
</dbReference>
<sequence length="272" mass="30653">MNRPVDGPAHVSLFPLPPWQLINKYSDAEVAAGTAPPPPQIPASTSFRMFGTLFNTDDPLLKPLESDGMRRVYPQTYNRKLELKKLNFSILANYLDLLDVITRDPSSPRRTEKLEHLGILFVNMHHILNEYRPHQARDLVREMLRYQVDIARETVRRGREYFARADETLRSAAQQLIVPGSSSITKPSSPTSLSFADLGPELSSFLTDLQADLKLSDTKNLVPDNFKDHLSSGISTEQQSSFSLISPSDKLNDDETLDLDPSIWSFLNSVTQ</sequence>
<dbReference type="AlphaFoldDB" id="A0A0V0JCC7"/>
<reference evidence="8 9" key="3">
    <citation type="submission" date="2018-11" db="EMBL/GenBank/DDBJ databases">
        <authorList>
            <consortium name="Pathogen Informatics"/>
        </authorList>
    </citation>
    <scope>NUCLEOTIDE SEQUENCE [LARGE SCALE GENOMIC DNA]</scope>
    <source>
        <strain evidence="8 9">NST_G2</strain>
    </source>
</reference>
<protein>
    <recommendedName>
        <fullName evidence="6">Mediator of RNA polymerase II transcription subunit 7</fullName>
    </recommendedName>
</protein>
<reference evidence="7" key="1">
    <citation type="submission" date="2016-01" db="EMBL/GenBank/DDBJ databases">
        <title>Reference transcriptome for the parasite Schistocephalus solidus: insights into the molecular evolution of parasitism.</title>
        <authorList>
            <person name="Hebert F.O."/>
            <person name="Grambauer S."/>
            <person name="Barber I."/>
            <person name="Landry C.R."/>
            <person name="Aubin-Horth N."/>
        </authorList>
    </citation>
    <scope>NUCLEOTIDE SEQUENCE</scope>
</reference>
<evidence type="ECO:0000256" key="3">
    <source>
        <dbReference type="ARBA" id="ARBA00023015"/>
    </source>
</evidence>
<evidence type="ECO:0000256" key="6">
    <source>
        <dbReference type="RuleBase" id="RU364060"/>
    </source>
</evidence>
<dbReference type="OrthoDB" id="10253553at2759"/>
<evidence type="ECO:0000313" key="10">
    <source>
        <dbReference type="WBParaSite" id="SSLN_0001585901-mRNA-1"/>
    </source>
</evidence>
<dbReference type="Pfam" id="PF05983">
    <property type="entry name" value="Med7"/>
    <property type="match status" value="1"/>
</dbReference>
<organism evidence="7">
    <name type="scientific">Schistocephalus solidus</name>
    <name type="common">Tapeworm</name>
    <dbReference type="NCBI Taxonomy" id="70667"/>
    <lineage>
        <taxon>Eukaryota</taxon>
        <taxon>Metazoa</taxon>
        <taxon>Spiralia</taxon>
        <taxon>Lophotrochozoa</taxon>
        <taxon>Platyhelminthes</taxon>
        <taxon>Cestoda</taxon>
        <taxon>Eucestoda</taxon>
        <taxon>Diphyllobothriidea</taxon>
        <taxon>Diphyllobothriidae</taxon>
        <taxon>Schistocephalus</taxon>
    </lineage>
</organism>
<keyword evidence="5 6" id="KW-0539">Nucleus</keyword>
<dbReference type="InterPro" id="IPR009244">
    <property type="entry name" value="Mediatior_Med7"/>
</dbReference>
<dbReference type="InterPro" id="IPR037212">
    <property type="entry name" value="Med7/Med21-like"/>
</dbReference>
<dbReference type="Proteomes" id="UP000275846">
    <property type="component" value="Unassembled WGS sequence"/>
</dbReference>
<gene>
    <name evidence="7" type="primary">MED7</name>
    <name evidence="8" type="ORF">SSLN_LOCUS15287</name>
    <name evidence="7" type="ORF">TR157973</name>
</gene>
<comment type="function">
    <text evidence="6">Component of the Mediator complex, a coactivator involved in the regulated transcription of nearly all RNA polymerase II-dependent genes. Mediator functions as a bridge to convey information from gene-specific regulatory proteins to the basal RNA polymerase II transcription machinery.</text>
</comment>
<evidence type="ECO:0000313" key="9">
    <source>
        <dbReference type="Proteomes" id="UP000275846"/>
    </source>
</evidence>
<dbReference type="EMBL" id="GEEE01000586">
    <property type="protein sequence ID" value="JAP62639.1"/>
    <property type="molecule type" value="Transcribed_RNA"/>
</dbReference>
<evidence type="ECO:0000256" key="4">
    <source>
        <dbReference type="ARBA" id="ARBA00023163"/>
    </source>
</evidence>
<evidence type="ECO:0000256" key="5">
    <source>
        <dbReference type="ARBA" id="ARBA00023242"/>
    </source>
</evidence>
<name>A0A0V0JCC7_SCHSO</name>
<evidence type="ECO:0000313" key="8">
    <source>
        <dbReference type="EMBL" id="VDM01673.1"/>
    </source>
</evidence>
<dbReference type="STRING" id="70667.A0A0V0JCC7"/>
<dbReference type="GO" id="GO:0070847">
    <property type="term" value="C:core mediator complex"/>
    <property type="evidence" value="ECO:0007669"/>
    <property type="project" value="TreeGrafter"/>
</dbReference>
<comment type="subcellular location">
    <subcellularLocation>
        <location evidence="1 6">Nucleus</location>
    </subcellularLocation>
</comment>
<keyword evidence="4 6" id="KW-0804">Transcription</keyword>
<comment type="subunit">
    <text evidence="6">Component of the Mediator complex.</text>
</comment>
<evidence type="ECO:0000256" key="2">
    <source>
        <dbReference type="ARBA" id="ARBA00009994"/>
    </source>
</evidence>
<evidence type="ECO:0000256" key="1">
    <source>
        <dbReference type="ARBA" id="ARBA00004123"/>
    </source>
</evidence>
<keyword evidence="9" id="KW-1185">Reference proteome</keyword>
<accession>A0A0V0JCC7</accession>
<dbReference type="Gene3D" id="6.10.140.200">
    <property type="match status" value="1"/>
</dbReference>
<dbReference type="GO" id="GO:0003712">
    <property type="term" value="F:transcription coregulator activity"/>
    <property type="evidence" value="ECO:0007669"/>
    <property type="project" value="InterPro"/>
</dbReference>
<dbReference type="WBParaSite" id="SSLN_0001585901-mRNA-1">
    <property type="protein sequence ID" value="SSLN_0001585901-mRNA-1"/>
    <property type="gene ID" value="SSLN_0001585901"/>
</dbReference>
<evidence type="ECO:0000313" key="7">
    <source>
        <dbReference type="EMBL" id="JAP62639.1"/>
    </source>
</evidence>
<dbReference type="PANTHER" id="PTHR21428:SF11">
    <property type="entry name" value="MEDIATOR OF RNA POLYMERASE II TRANSCRIPTION SUBUNIT 7"/>
    <property type="match status" value="1"/>
</dbReference>